<keyword evidence="1" id="KW-0175">Coiled coil</keyword>
<dbReference type="Gene3D" id="2.60.120.920">
    <property type="match status" value="1"/>
</dbReference>
<proteinExistence type="predicted"/>
<comment type="caution">
    <text evidence="2">The sequence shown here is derived from an EMBL/GenBank/DDBJ whole genome shotgun (WGS) entry which is preliminary data.</text>
</comment>
<dbReference type="InterPro" id="IPR043136">
    <property type="entry name" value="B30.2/SPRY_sf"/>
</dbReference>
<evidence type="ECO:0000313" key="2">
    <source>
        <dbReference type="EMBL" id="CAF1056927.1"/>
    </source>
</evidence>
<evidence type="ECO:0000313" key="4">
    <source>
        <dbReference type="Proteomes" id="UP000663864"/>
    </source>
</evidence>
<dbReference type="EMBL" id="CAJOBD010001869">
    <property type="protein sequence ID" value="CAF3837479.1"/>
    <property type="molecule type" value="Genomic_DNA"/>
</dbReference>
<dbReference type="Proteomes" id="UP000663864">
    <property type="component" value="Unassembled WGS sequence"/>
</dbReference>
<sequence>MASSSSMKPLCTTCGNKGVGVFKCEGCSQIFCRKHSNEHRDILIHQLDEIIFEHDTLQQTMIELKEKQNDYHHLIEQVNEWEKNSIIKIQRTAIETRQEIEKLIALQHETISSKLRHLAEQLRKAREDDDFVEIDLRLWKTKLQELKINGTADVHPTVTVHEDPFITLVSQLNIKSITQRSEDDEKLVRIFGSVQIDDNGYVAIQRDSTMISYVSGKNEYSFGRYKIKFNIDKTELHHTTVFGIISKMEKFTQWPSSCHGWSNDDTYYRSGIYHSNNTNMKGDLRGQTSFTIELLLDCDNRKIQYFNEQTKNMRELNINLEKCPFPWQIFFYLRQIGDRIQLL</sequence>
<organism evidence="2 4">
    <name type="scientific">Rotaria sordida</name>
    <dbReference type="NCBI Taxonomy" id="392033"/>
    <lineage>
        <taxon>Eukaryota</taxon>
        <taxon>Metazoa</taxon>
        <taxon>Spiralia</taxon>
        <taxon>Gnathifera</taxon>
        <taxon>Rotifera</taxon>
        <taxon>Eurotatoria</taxon>
        <taxon>Bdelloidea</taxon>
        <taxon>Philodinida</taxon>
        <taxon>Philodinidae</taxon>
        <taxon>Rotaria</taxon>
    </lineage>
</organism>
<accession>A0A814KU60</accession>
<dbReference type="AlphaFoldDB" id="A0A814KU60"/>
<feature type="coiled-coil region" evidence="1">
    <location>
        <begin position="57"/>
        <end position="84"/>
    </location>
</feature>
<gene>
    <name evidence="3" type="ORF">JBS370_LOCUS17443</name>
    <name evidence="2" type="ORF">ZHD862_LOCUS15357</name>
</gene>
<dbReference type="Proteomes" id="UP000663836">
    <property type="component" value="Unassembled WGS sequence"/>
</dbReference>
<evidence type="ECO:0000256" key="1">
    <source>
        <dbReference type="SAM" id="Coils"/>
    </source>
</evidence>
<dbReference type="EMBL" id="CAJNOT010000692">
    <property type="protein sequence ID" value="CAF1056927.1"/>
    <property type="molecule type" value="Genomic_DNA"/>
</dbReference>
<reference evidence="2" key="1">
    <citation type="submission" date="2021-02" db="EMBL/GenBank/DDBJ databases">
        <authorList>
            <person name="Nowell W R."/>
        </authorList>
    </citation>
    <scope>NUCLEOTIDE SEQUENCE</scope>
</reference>
<evidence type="ECO:0008006" key="5">
    <source>
        <dbReference type="Google" id="ProtNLM"/>
    </source>
</evidence>
<protein>
    <recommendedName>
        <fullName evidence="5">B30.2/SPRY domain-containing protein</fullName>
    </recommendedName>
</protein>
<name>A0A814KU60_9BILA</name>
<evidence type="ECO:0000313" key="3">
    <source>
        <dbReference type="EMBL" id="CAF3837479.1"/>
    </source>
</evidence>